<keyword evidence="2" id="KW-0812">Transmembrane</keyword>
<dbReference type="Proteomes" id="UP000284403">
    <property type="component" value="Unassembled WGS sequence"/>
</dbReference>
<feature type="transmembrane region" description="Helical" evidence="2">
    <location>
        <begin position="126"/>
        <end position="148"/>
    </location>
</feature>
<reference evidence="3 4" key="1">
    <citation type="journal article" date="2018" name="BMC Genomics">
        <title>Genomic comparison of Trypanosoma conorhini and Trypanosoma rangeli to Trypanosoma cruzi strains of high and low virulence.</title>
        <authorList>
            <person name="Bradwell K.R."/>
            <person name="Koparde V.N."/>
            <person name="Matveyev A.V."/>
            <person name="Serrano M.G."/>
            <person name="Alves J.M."/>
            <person name="Parikh H."/>
            <person name="Huang B."/>
            <person name="Lee V."/>
            <person name="Espinosa-Alvarez O."/>
            <person name="Ortiz P.A."/>
            <person name="Costa-Martins A.G."/>
            <person name="Teixeira M.M."/>
            <person name="Buck G.A."/>
        </authorList>
    </citation>
    <scope>NUCLEOTIDE SEQUENCE [LARGE SCALE GENOMIC DNA]</scope>
    <source>
        <strain evidence="3 4">025E</strain>
    </source>
</reference>
<dbReference type="EMBL" id="MKKU01000307">
    <property type="protein sequence ID" value="RNF16006.1"/>
    <property type="molecule type" value="Genomic_DNA"/>
</dbReference>
<accession>A0A3R7NB99</accession>
<feature type="transmembrane region" description="Helical" evidence="2">
    <location>
        <begin position="12"/>
        <end position="32"/>
    </location>
</feature>
<organism evidence="3 4">
    <name type="scientific">Trypanosoma conorhini</name>
    <dbReference type="NCBI Taxonomy" id="83891"/>
    <lineage>
        <taxon>Eukaryota</taxon>
        <taxon>Discoba</taxon>
        <taxon>Euglenozoa</taxon>
        <taxon>Kinetoplastea</taxon>
        <taxon>Metakinetoplastina</taxon>
        <taxon>Trypanosomatida</taxon>
        <taxon>Trypanosomatidae</taxon>
        <taxon>Trypanosoma</taxon>
    </lineage>
</organism>
<feature type="transmembrane region" description="Helical" evidence="2">
    <location>
        <begin position="52"/>
        <end position="74"/>
    </location>
</feature>
<gene>
    <name evidence="3" type="ORF">Tco025E_05313</name>
</gene>
<name>A0A3R7NB99_9TRYP</name>
<keyword evidence="4" id="KW-1185">Reference proteome</keyword>
<dbReference type="OrthoDB" id="248606at2759"/>
<keyword evidence="2" id="KW-0472">Membrane</keyword>
<evidence type="ECO:0000256" key="1">
    <source>
        <dbReference type="SAM" id="MobiDB-lite"/>
    </source>
</evidence>
<dbReference type="RefSeq" id="XP_029227671.1">
    <property type="nucleotide sequence ID" value="XM_029372214.1"/>
</dbReference>
<protein>
    <submittedName>
        <fullName evidence="3">Uncharacterized protein</fullName>
    </submittedName>
</protein>
<evidence type="ECO:0000313" key="4">
    <source>
        <dbReference type="Proteomes" id="UP000284403"/>
    </source>
</evidence>
<dbReference type="GeneID" id="40318924"/>
<proteinExistence type="predicted"/>
<keyword evidence="2" id="KW-1133">Transmembrane helix</keyword>
<dbReference type="AlphaFoldDB" id="A0A3R7NB99"/>
<feature type="region of interest" description="Disordered" evidence="1">
    <location>
        <begin position="172"/>
        <end position="230"/>
    </location>
</feature>
<sequence length="230" mass="25192">MGFLKSVLPPGTSLLPLLLIVLYVVALCFSWANYGAYFRLHLDLYGKGFVAAYLAFCIIGTLVYALVSSVLWLRGAVYASRSSREAQYIITGVSALFFSKDLPLFVLESTALTRHGWRDGFQGFCFIVQLCFFLLPFIVTWLTGVWFATSFVERQWGDGAVRARVTLDEALAQPAPSPPPPLMLRETPQGPGKGLSFLAQASDPRQASSASEHGLSGESQEYRRGPGGLI</sequence>
<comment type="caution">
    <text evidence="3">The sequence shown here is derived from an EMBL/GenBank/DDBJ whole genome shotgun (WGS) entry which is preliminary data.</text>
</comment>
<evidence type="ECO:0000313" key="3">
    <source>
        <dbReference type="EMBL" id="RNF16006.1"/>
    </source>
</evidence>
<evidence type="ECO:0000256" key="2">
    <source>
        <dbReference type="SAM" id="Phobius"/>
    </source>
</evidence>